<organism evidence="1 2">
    <name type="scientific">Mucilaginibacter aquatilis</name>
    <dbReference type="NCBI Taxonomy" id="1517760"/>
    <lineage>
        <taxon>Bacteria</taxon>
        <taxon>Pseudomonadati</taxon>
        <taxon>Bacteroidota</taxon>
        <taxon>Sphingobacteriia</taxon>
        <taxon>Sphingobacteriales</taxon>
        <taxon>Sphingobacteriaceae</taxon>
        <taxon>Mucilaginibacter</taxon>
    </lineage>
</organism>
<reference evidence="1 2" key="1">
    <citation type="submission" date="2019-12" db="EMBL/GenBank/DDBJ databases">
        <title>Mucilaginibacter sp. HME9299 genome sequencing and assembly.</title>
        <authorList>
            <person name="Kang H."/>
            <person name="Kim H."/>
            <person name="Joh K."/>
        </authorList>
    </citation>
    <scope>NUCLEOTIDE SEQUENCE [LARGE SCALE GENOMIC DNA]</scope>
    <source>
        <strain evidence="1 2">HME9299</strain>
    </source>
</reference>
<comment type="caution">
    <text evidence="1">The sequence shown here is derived from an EMBL/GenBank/DDBJ whole genome shotgun (WGS) entry which is preliminary data.</text>
</comment>
<dbReference type="RefSeq" id="WP_157541719.1">
    <property type="nucleotide sequence ID" value="NZ_WQLA01000003.1"/>
</dbReference>
<evidence type="ECO:0000313" key="2">
    <source>
        <dbReference type="Proteomes" id="UP000434850"/>
    </source>
</evidence>
<keyword evidence="2" id="KW-1185">Reference proteome</keyword>
<evidence type="ECO:0000313" key="1">
    <source>
        <dbReference type="EMBL" id="MVN91475.1"/>
    </source>
</evidence>
<gene>
    <name evidence="1" type="ORF">GO816_10100</name>
</gene>
<proteinExistence type="predicted"/>
<dbReference type="EMBL" id="WQLA01000003">
    <property type="protein sequence ID" value="MVN91475.1"/>
    <property type="molecule type" value="Genomic_DNA"/>
</dbReference>
<dbReference type="AlphaFoldDB" id="A0A6I4I8A9"/>
<name>A0A6I4I8A9_9SPHI</name>
<dbReference type="Proteomes" id="UP000434850">
    <property type="component" value="Unassembled WGS sequence"/>
</dbReference>
<sequence>MTVANKEVKKIRELFQNFVGSNNFKGQMISQNLMANLLNPELQKVLIHESHHYWQSLFYPFLFYINFLEYHGVVHLRREVRLSEEAQVPFDHFGLNTPTVNNFHFCCVNFRYYWNDSNMLEIDVDYQQWTDWYDADIFCLNDLIEDSTTIFEFKASNEDAGPERYFEWIQNPANRAYKKLYKFLCKRFDPKYAYHFIPILTQLAFHTTEPISIFRDLVNMTIAYNLDKNFDGIDYFLLKDMIKIRYKTIDLDPANTNFIQDIPVGFIDDTLYDKIITYANMNTGSAHYPLSVHAGKYLNWKKENEQREMALIETDHQRSKKLLETFFPFAIHVNFLDLHARDTALVCSSPDYQEYKIKDHTVDYGTIVKEMVKMKEITLALFSDAMADTPFLCHHKQCAYYNIGICRKWNSVPADYKECKFPSWFAWNYLYEISVEDNCLKKINAEQEKAYEKEFFRINDKFAEDRFRYVGLDQYHIVLLINKEVLNENDYSYVGEFLNKISNTRDPEQLFSFLVIEFPDHKDDPRPVFQIPEIKKYVQVIMDRIPALFFYLALKGRFRTHHYMFPFFVKHKATVYPDTSFMVQYDHHSLEAFIKRQMSDILNHCLSQKLDSDFYLEEFIKHSLQNSHQ</sequence>
<protein>
    <submittedName>
        <fullName evidence="1">Uncharacterized protein</fullName>
    </submittedName>
</protein>
<dbReference type="OrthoDB" id="1492661at2"/>
<accession>A0A6I4I8A9</accession>